<dbReference type="Gene3D" id="3.30.460.10">
    <property type="entry name" value="Beta Polymerase, domain 2"/>
    <property type="match status" value="1"/>
</dbReference>
<dbReference type="InterPro" id="IPR004394">
    <property type="entry name" value="Iojap/RsfS/C7orf30"/>
</dbReference>
<dbReference type="GO" id="GO:0043023">
    <property type="term" value="F:ribosomal large subunit binding"/>
    <property type="evidence" value="ECO:0007669"/>
    <property type="project" value="TreeGrafter"/>
</dbReference>
<dbReference type="HAMAP" id="MF_01477">
    <property type="entry name" value="Iojap_RsfS"/>
    <property type="match status" value="1"/>
</dbReference>
<dbReference type="GO" id="GO:0017148">
    <property type="term" value="P:negative regulation of translation"/>
    <property type="evidence" value="ECO:0007669"/>
    <property type="project" value="UniProtKB-UniRule"/>
</dbReference>
<dbReference type="InterPro" id="IPR043519">
    <property type="entry name" value="NT_sf"/>
</dbReference>
<keyword evidence="2" id="KW-0678">Repressor</keyword>
<dbReference type="GO" id="GO:0005737">
    <property type="term" value="C:cytoplasm"/>
    <property type="evidence" value="ECO:0007669"/>
    <property type="project" value="UniProtKB-SubCell"/>
</dbReference>
<dbReference type="Proteomes" id="UP000632766">
    <property type="component" value="Unassembled WGS sequence"/>
</dbReference>
<dbReference type="GO" id="GO:0042256">
    <property type="term" value="P:cytosolic ribosome assembly"/>
    <property type="evidence" value="ECO:0007669"/>
    <property type="project" value="UniProtKB-UniRule"/>
</dbReference>
<reference evidence="3 4" key="1">
    <citation type="journal article" date="2021" name="Int. J. Syst. Evol. Microbiol.">
        <title>Amazonocrinis nigriterrae gen. nov., sp. nov., Atlanticothrix silvestris gen. nov., sp. nov. and Dendronalium phyllosphericum gen. nov., sp. nov., nostocacean cyanobacteria from Brazilian environments.</title>
        <authorList>
            <person name="Alvarenga D.O."/>
            <person name="Andreote A.P.D."/>
            <person name="Branco L.H.Z."/>
            <person name="Delbaje E."/>
            <person name="Cruz R.B."/>
            <person name="Varani A.M."/>
            <person name="Fiore M.F."/>
        </authorList>
    </citation>
    <scope>NUCLEOTIDE SEQUENCE [LARGE SCALE GENOMIC DNA]</scope>
    <source>
        <strain evidence="3 4">CENA67</strain>
    </source>
</reference>
<evidence type="ECO:0000256" key="1">
    <source>
        <dbReference type="ARBA" id="ARBA00010574"/>
    </source>
</evidence>
<keyword evidence="2" id="KW-0963">Cytoplasm</keyword>
<name>A0A8J7HR86_9NOST</name>
<comment type="subunit">
    <text evidence="2">Interacts with ribosomal protein uL14 (rplN).</text>
</comment>
<dbReference type="GO" id="GO:0090071">
    <property type="term" value="P:negative regulation of ribosome biogenesis"/>
    <property type="evidence" value="ECO:0007669"/>
    <property type="project" value="UniProtKB-UniRule"/>
</dbReference>
<dbReference type="Pfam" id="PF02410">
    <property type="entry name" value="RsfS"/>
    <property type="match status" value="1"/>
</dbReference>
<dbReference type="RefSeq" id="WP_198123985.1">
    <property type="nucleotide sequence ID" value="NZ_JAECZC010000009.1"/>
</dbReference>
<protein>
    <recommendedName>
        <fullName evidence="2">Ribosomal silencing factor RsfS</fullName>
    </recommendedName>
</protein>
<dbReference type="EMBL" id="JAECZC010000009">
    <property type="protein sequence ID" value="MBH8561992.1"/>
    <property type="molecule type" value="Genomic_DNA"/>
</dbReference>
<proteinExistence type="inferred from homology"/>
<evidence type="ECO:0000313" key="3">
    <source>
        <dbReference type="EMBL" id="MBH8561992.1"/>
    </source>
</evidence>
<gene>
    <name evidence="2 3" type="primary">rsfS</name>
    <name evidence="3" type="ORF">I8748_07365</name>
</gene>
<comment type="similarity">
    <text evidence="1 2">Belongs to the Iojap/RsfS family.</text>
</comment>
<evidence type="ECO:0000256" key="2">
    <source>
        <dbReference type="HAMAP-Rule" id="MF_01477"/>
    </source>
</evidence>
<keyword evidence="4" id="KW-1185">Reference proteome</keyword>
<dbReference type="SUPFAM" id="SSF81301">
    <property type="entry name" value="Nucleotidyltransferase"/>
    <property type="match status" value="1"/>
</dbReference>
<comment type="subcellular location">
    <subcellularLocation>
        <location evidence="2">Cytoplasm</location>
    </subcellularLocation>
</comment>
<dbReference type="NCBIfam" id="TIGR00090">
    <property type="entry name" value="rsfS_iojap_ybeB"/>
    <property type="match status" value="1"/>
</dbReference>
<dbReference type="PANTHER" id="PTHR21043:SF0">
    <property type="entry name" value="MITOCHONDRIAL ASSEMBLY OF RIBOSOMAL LARGE SUBUNIT PROTEIN 1"/>
    <property type="match status" value="1"/>
</dbReference>
<evidence type="ECO:0000313" key="4">
    <source>
        <dbReference type="Proteomes" id="UP000632766"/>
    </source>
</evidence>
<dbReference type="AlphaFoldDB" id="A0A8J7HR86"/>
<dbReference type="PANTHER" id="PTHR21043">
    <property type="entry name" value="IOJAP SUPERFAMILY ORTHOLOG"/>
    <property type="match status" value="1"/>
</dbReference>
<keyword evidence="2" id="KW-0810">Translation regulation</keyword>
<comment type="function">
    <text evidence="2">Functions as a ribosomal silencing factor. Interacts with ribosomal protein uL14 (rplN), blocking formation of intersubunit bridge B8. Prevents association of the 30S and 50S ribosomal subunits and the formation of functional ribosomes, thus repressing translation.</text>
</comment>
<sequence length="153" mass="16992">MSDFFQGNFPLKTVSVTKSAPRSPEAETEVSGSLAITIAEAASDRKAGDILVLRVADVSYLADYFVMMTGYSKVQVRAIADAIEAQVESEWQRRPLRTEGKAEGSWVLQDYGEVIVHIMMPKEREFYNLEAFWINAERISLPNSDEGGGKPTL</sequence>
<accession>A0A8J7HR86</accession>
<comment type="caution">
    <text evidence="3">The sequence shown here is derived from an EMBL/GenBank/DDBJ whole genome shotgun (WGS) entry which is preliminary data.</text>
</comment>
<organism evidence="3 4">
    <name type="scientific">Amazonocrinis nigriterrae CENA67</name>
    <dbReference type="NCBI Taxonomy" id="2794033"/>
    <lineage>
        <taxon>Bacteria</taxon>
        <taxon>Bacillati</taxon>
        <taxon>Cyanobacteriota</taxon>
        <taxon>Cyanophyceae</taxon>
        <taxon>Nostocales</taxon>
        <taxon>Nostocaceae</taxon>
        <taxon>Amazonocrinis</taxon>
        <taxon>Amazonocrinis nigriterrae</taxon>
    </lineage>
</organism>